<gene>
    <name evidence="2" type="ORF">HRJ53_11460</name>
</gene>
<keyword evidence="3" id="KW-1185">Reference proteome</keyword>
<dbReference type="InterPro" id="IPR036928">
    <property type="entry name" value="AS_sf"/>
</dbReference>
<sequence length="156" mass="16492">MTTPLSATISEMAREIRSKKLSPAELVESHLGRIASLEPKLHAFVYLDADGARAQARAAETAVSDSEPRSALHGVPLTVKSSIDVAGWPCPAGSLLRKDYVPRTDAPLVARLKSAGAVLLGNTNTPEFLMAYESNNLLSGKTSNPWNLAYSSGGSS</sequence>
<feature type="non-terminal residue" evidence="2">
    <location>
        <position position="156"/>
    </location>
</feature>
<dbReference type="PANTHER" id="PTHR43372:SF4">
    <property type="entry name" value="FATTY-ACID AMIDE HYDROLASE 2"/>
    <property type="match status" value="1"/>
</dbReference>
<protein>
    <submittedName>
        <fullName evidence="2">Amidase</fullName>
    </submittedName>
</protein>
<dbReference type="InterPro" id="IPR052739">
    <property type="entry name" value="FAAH2"/>
</dbReference>
<feature type="domain" description="Amidase" evidence="1">
    <location>
        <begin position="25"/>
        <end position="156"/>
    </location>
</feature>
<dbReference type="InterPro" id="IPR023631">
    <property type="entry name" value="Amidase_dom"/>
</dbReference>
<proteinExistence type="predicted"/>
<evidence type="ECO:0000313" key="3">
    <source>
        <dbReference type="Proteomes" id="UP000567293"/>
    </source>
</evidence>
<dbReference type="EMBL" id="JACDQQ010001114">
    <property type="protein sequence ID" value="MBA0085603.1"/>
    <property type="molecule type" value="Genomic_DNA"/>
</dbReference>
<dbReference type="Pfam" id="PF01425">
    <property type="entry name" value="Amidase"/>
    <property type="match status" value="1"/>
</dbReference>
<evidence type="ECO:0000259" key="1">
    <source>
        <dbReference type="Pfam" id="PF01425"/>
    </source>
</evidence>
<dbReference type="PANTHER" id="PTHR43372">
    <property type="entry name" value="FATTY-ACID AMIDE HYDROLASE"/>
    <property type="match status" value="1"/>
</dbReference>
<evidence type="ECO:0000313" key="2">
    <source>
        <dbReference type="EMBL" id="MBA0085603.1"/>
    </source>
</evidence>
<accession>A0A7V8SX37</accession>
<dbReference type="SUPFAM" id="SSF75304">
    <property type="entry name" value="Amidase signature (AS) enzymes"/>
    <property type="match status" value="1"/>
</dbReference>
<comment type="caution">
    <text evidence="2">The sequence shown here is derived from an EMBL/GenBank/DDBJ whole genome shotgun (WGS) entry which is preliminary data.</text>
</comment>
<dbReference type="Gene3D" id="3.90.1300.10">
    <property type="entry name" value="Amidase signature (AS) domain"/>
    <property type="match status" value="1"/>
</dbReference>
<dbReference type="Proteomes" id="UP000567293">
    <property type="component" value="Unassembled WGS sequence"/>
</dbReference>
<dbReference type="AlphaFoldDB" id="A0A7V8SX37"/>
<dbReference type="GO" id="GO:0012505">
    <property type="term" value="C:endomembrane system"/>
    <property type="evidence" value="ECO:0007669"/>
    <property type="project" value="TreeGrafter"/>
</dbReference>
<reference evidence="2" key="1">
    <citation type="submission" date="2020-06" db="EMBL/GenBank/DDBJ databases">
        <title>Legume-microbial interactions unlock mineral nutrients during tropical forest succession.</title>
        <authorList>
            <person name="Epihov D.Z."/>
        </authorList>
    </citation>
    <scope>NUCLEOTIDE SEQUENCE [LARGE SCALE GENOMIC DNA]</scope>
    <source>
        <strain evidence="2">Pan2503</strain>
    </source>
</reference>
<organism evidence="2 3">
    <name type="scientific">Candidatus Acidiferrum panamense</name>
    <dbReference type="NCBI Taxonomy" id="2741543"/>
    <lineage>
        <taxon>Bacteria</taxon>
        <taxon>Pseudomonadati</taxon>
        <taxon>Acidobacteriota</taxon>
        <taxon>Terriglobia</taxon>
        <taxon>Candidatus Acidiferrales</taxon>
        <taxon>Candidatus Acidiferrum</taxon>
    </lineage>
</organism>
<name>A0A7V8SX37_9BACT</name>